<proteinExistence type="predicted"/>
<dbReference type="AlphaFoldDB" id="A0A373FSZ4"/>
<accession>A0A373FSZ4</accession>
<dbReference type="Proteomes" id="UP000261948">
    <property type="component" value="Unassembled WGS sequence"/>
</dbReference>
<protein>
    <submittedName>
        <fullName evidence="1">Uncharacterized protein</fullName>
    </submittedName>
</protein>
<comment type="caution">
    <text evidence="1">The sequence shown here is derived from an EMBL/GenBank/DDBJ whole genome shotgun (WGS) entry which is preliminary data.</text>
</comment>
<keyword evidence="2" id="KW-1185">Reference proteome</keyword>
<evidence type="ECO:0000313" key="1">
    <source>
        <dbReference type="EMBL" id="RGE46662.1"/>
    </source>
</evidence>
<organism evidence="1 2">
    <name type="scientific">Comamonas testosteroni</name>
    <name type="common">Pseudomonas testosteroni</name>
    <dbReference type="NCBI Taxonomy" id="285"/>
    <lineage>
        <taxon>Bacteria</taxon>
        <taxon>Pseudomonadati</taxon>
        <taxon>Pseudomonadota</taxon>
        <taxon>Betaproteobacteria</taxon>
        <taxon>Burkholderiales</taxon>
        <taxon>Comamonadaceae</taxon>
        <taxon>Comamonas</taxon>
    </lineage>
</organism>
<gene>
    <name evidence="1" type="ORF">DZC30_02480</name>
</gene>
<reference evidence="1 2" key="1">
    <citation type="submission" date="2018-08" db="EMBL/GenBank/DDBJ databases">
        <title>Comamonas testosteroni strain SWCO2.</title>
        <authorList>
            <person name="Jiang N."/>
            <person name="Zhang X.Z."/>
        </authorList>
    </citation>
    <scope>NUCLEOTIDE SEQUENCE [LARGE SCALE GENOMIC DNA]</scope>
    <source>
        <strain evidence="1 2">SWCO2</strain>
    </source>
</reference>
<sequence>MPVYIGRIALPGHRVACLRAEGRARTDANRLRLGCKYRERQTWGGNPFTLDEMGRLAEGAIEGLISVQAAPVVAGVDARPDVLLSNIRFDIKAAYNRPGHSFAVAKSVAGGYDAVIFVEITADKKMHVWCCKARPDAWEERPGVRGGDNFYLVHCPAPAMLQ</sequence>
<dbReference type="EMBL" id="QURR01000002">
    <property type="protein sequence ID" value="RGE46662.1"/>
    <property type="molecule type" value="Genomic_DNA"/>
</dbReference>
<evidence type="ECO:0000313" key="2">
    <source>
        <dbReference type="Proteomes" id="UP000261948"/>
    </source>
</evidence>
<name>A0A373FSZ4_COMTE</name>